<reference evidence="4 5" key="1">
    <citation type="submission" date="2018-03" db="EMBL/GenBank/DDBJ databases">
        <title>Genomic Encyclopedia of Archaeal and Bacterial Type Strains, Phase II (KMG-II): from individual species to whole genera.</title>
        <authorList>
            <person name="Goeker M."/>
        </authorList>
    </citation>
    <scope>NUCLEOTIDE SEQUENCE [LARGE SCALE GENOMIC DNA]</scope>
    <source>
        <strain evidence="4 5">DSM 100212</strain>
    </source>
</reference>
<dbReference type="PANTHER" id="PTHR21461">
    <property type="entry name" value="GLYCOSYLTRANSFERASE FAMILY 92 PROTEIN"/>
    <property type="match status" value="1"/>
</dbReference>
<evidence type="ECO:0000256" key="1">
    <source>
        <dbReference type="ARBA" id="ARBA00004167"/>
    </source>
</evidence>
<keyword evidence="2" id="KW-0812">Transmembrane</keyword>
<dbReference type="GO" id="GO:0016020">
    <property type="term" value="C:membrane"/>
    <property type="evidence" value="ECO:0007669"/>
    <property type="project" value="UniProtKB-SubCell"/>
</dbReference>
<comment type="caution">
    <text evidence="4">The sequence shown here is derived from an EMBL/GenBank/DDBJ whole genome shotgun (WGS) entry which is preliminary data.</text>
</comment>
<name>A0A2T0WNH9_9RHOB</name>
<accession>A0A2T0WNH9</accession>
<dbReference type="AlphaFoldDB" id="A0A2T0WNH9"/>
<keyword evidence="3" id="KW-1133">Transmembrane helix</keyword>
<dbReference type="InterPro" id="IPR029044">
    <property type="entry name" value="Nucleotide-diphossugar_trans"/>
</dbReference>
<proteinExistence type="predicted"/>
<sequence length="336" mass="37869">MMNGETVMIVSTMRNEGPYILEWVAHHLSVGVDEFLIFTNDCDDGTDAILSRLGRFHRVTQVPNPKVMFREKGNWQVMAQRYAQQFGDYRTADWIYHTDADEFLHIRAGDGTLEDFYKAAADKSGDFHAVSFSSMPFSSGNQKALDDQLVQSRYTQMSKSYGASREEGTPVLTAVKTMFRNDVSFDLRRNHRPYMADFSGQGLTWVDGSGRWLGPDYTDSRIKALDAVSSTDLAQMSHYAIKCAEAYMVKLDRGDVVGSDRLGKQSNYWKNYNTQGDEEFAFATLSPKAQALLDGFLADPELAQLHREALDVHKAKVAAMREKPEWEAVASHIGLE</sequence>
<dbReference type="Pfam" id="PF13704">
    <property type="entry name" value="Glyco_tranf_2_4"/>
    <property type="match status" value="1"/>
</dbReference>
<evidence type="ECO:0000256" key="3">
    <source>
        <dbReference type="ARBA" id="ARBA00022989"/>
    </source>
</evidence>
<dbReference type="OrthoDB" id="4964299at2"/>
<comment type="subcellular location">
    <subcellularLocation>
        <location evidence="1">Membrane</location>
        <topology evidence="1">Single-pass membrane protein</topology>
    </subcellularLocation>
</comment>
<dbReference type="GO" id="GO:0016757">
    <property type="term" value="F:glycosyltransferase activity"/>
    <property type="evidence" value="ECO:0007669"/>
    <property type="project" value="TreeGrafter"/>
</dbReference>
<dbReference type="Proteomes" id="UP000238392">
    <property type="component" value="Unassembled WGS sequence"/>
</dbReference>
<evidence type="ECO:0000313" key="5">
    <source>
        <dbReference type="Proteomes" id="UP000238392"/>
    </source>
</evidence>
<dbReference type="EMBL" id="PVTQ01000008">
    <property type="protein sequence ID" value="PRY88240.1"/>
    <property type="molecule type" value="Genomic_DNA"/>
</dbReference>
<dbReference type="RefSeq" id="WP_106265239.1">
    <property type="nucleotide sequence ID" value="NZ_PVTQ01000008.1"/>
</dbReference>
<organism evidence="4 5">
    <name type="scientific">Donghicola tyrosinivorans</name>
    <dbReference type="NCBI Taxonomy" id="1652492"/>
    <lineage>
        <taxon>Bacteria</taxon>
        <taxon>Pseudomonadati</taxon>
        <taxon>Pseudomonadota</taxon>
        <taxon>Alphaproteobacteria</taxon>
        <taxon>Rhodobacterales</taxon>
        <taxon>Roseobacteraceae</taxon>
        <taxon>Donghicola</taxon>
    </lineage>
</organism>
<evidence type="ECO:0000313" key="4">
    <source>
        <dbReference type="EMBL" id="PRY88240.1"/>
    </source>
</evidence>
<protein>
    <submittedName>
        <fullName evidence="4">Glycosyl transferase family 2</fullName>
    </submittedName>
</protein>
<keyword evidence="3" id="KW-0472">Membrane</keyword>
<dbReference type="GO" id="GO:0005737">
    <property type="term" value="C:cytoplasm"/>
    <property type="evidence" value="ECO:0007669"/>
    <property type="project" value="TreeGrafter"/>
</dbReference>
<keyword evidence="4" id="KW-0808">Transferase</keyword>
<dbReference type="PANTHER" id="PTHR21461:SF69">
    <property type="entry name" value="GLYCOSYLTRANSFERASE FAMILY 92 PROTEIN"/>
    <property type="match status" value="1"/>
</dbReference>
<dbReference type="SUPFAM" id="SSF53448">
    <property type="entry name" value="Nucleotide-diphospho-sugar transferases"/>
    <property type="match status" value="1"/>
</dbReference>
<keyword evidence="5" id="KW-1185">Reference proteome</keyword>
<evidence type="ECO:0000256" key="2">
    <source>
        <dbReference type="ARBA" id="ARBA00022692"/>
    </source>
</evidence>
<gene>
    <name evidence="4" type="ORF">CLV74_10844</name>
</gene>